<sequence length="186" mass="20029">MRSLWLLLALTGSAAAQPPIDFGLPLSQQTIERYAISVYPDGRNLPPGQGSVLAGGELYASQCAACHSANGKQGPAARLVGSDGFFSFDDPLRILRISEHPLLLLSVGGQWPYATSVFDYIRRAMPHHAPKSLSDDQVYAVTAYLLHLNGLLDASAVLDQHSLAKVEMPGRQRLRWAQGVPQSAAP</sequence>
<dbReference type="Gene3D" id="1.10.760.10">
    <property type="entry name" value="Cytochrome c-like domain"/>
    <property type="match status" value="1"/>
</dbReference>
<keyword evidence="2 4" id="KW-0479">Metal-binding</keyword>
<gene>
    <name evidence="7" type="ORF">SAMN05216190_11724</name>
</gene>
<evidence type="ECO:0000259" key="6">
    <source>
        <dbReference type="PROSITE" id="PS51007"/>
    </source>
</evidence>
<dbReference type="AlphaFoldDB" id="A0A1I5SR53"/>
<dbReference type="SUPFAM" id="SSF46626">
    <property type="entry name" value="Cytochrome c"/>
    <property type="match status" value="1"/>
</dbReference>
<dbReference type="InterPro" id="IPR009056">
    <property type="entry name" value="Cyt_c-like_dom"/>
</dbReference>
<dbReference type="GO" id="GO:0046872">
    <property type="term" value="F:metal ion binding"/>
    <property type="evidence" value="ECO:0007669"/>
    <property type="project" value="UniProtKB-KW"/>
</dbReference>
<evidence type="ECO:0000256" key="1">
    <source>
        <dbReference type="ARBA" id="ARBA00022617"/>
    </source>
</evidence>
<evidence type="ECO:0000256" key="5">
    <source>
        <dbReference type="SAM" id="SignalP"/>
    </source>
</evidence>
<dbReference type="GO" id="GO:0009055">
    <property type="term" value="F:electron transfer activity"/>
    <property type="evidence" value="ECO:0007669"/>
    <property type="project" value="InterPro"/>
</dbReference>
<dbReference type="EMBL" id="FOWX01000017">
    <property type="protein sequence ID" value="SFP73195.1"/>
    <property type="molecule type" value="Genomic_DNA"/>
</dbReference>
<keyword evidence="8" id="KW-1185">Reference proteome</keyword>
<feature type="domain" description="Cytochrome c" evidence="6">
    <location>
        <begin position="50"/>
        <end position="149"/>
    </location>
</feature>
<dbReference type="PROSITE" id="PS51007">
    <property type="entry name" value="CYTC"/>
    <property type="match status" value="1"/>
</dbReference>
<dbReference type="STRING" id="289003.SAMN05216190_11724"/>
<accession>A0A1I5SR53</accession>
<dbReference type="InterPro" id="IPR036909">
    <property type="entry name" value="Cyt_c-like_dom_sf"/>
</dbReference>
<keyword evidence="5" id="KW-0732">Signal</keyword>
<organism evidence="7 8">
    <name type="scientific">Pseudomonas borbori</name>
    <dbReference type="NCBI Taxonomy" id="289003"/>
    <lineage>
        <taxon>Bacteria</taxon>
        <taxon>Pseudomonadati</taxon>
        <taxon>Pseudomonadota</taxon>
        <taxon>Gammaproteobacteria</taxon>
        <taxon>Pseudomonadales</taxon>
        <taxon>Pseudomonadaceae</taxon>
        <taxon>Pseudomonas</taxon>
    </lineage>
</organism>
<keyword evidence="3 4" id="KW-0408">Iron</keyword>
<keyword evidence="1 4" id="KW-0349">Heme</keyword>
<reference evidence="8" key="1">
    <citation type="submission" date="2016-10" db="EMBL/GenBank/DDBJ databases">
        <authorList>
            <person name="Varghese N."/>
            <person name="Submissions S."/>
        </authorList>
    </citation>
    <scope>NUCLEOTIDE SEQUENCE [LARGE SCALE GENOMIC DNA]</scope>
    <source>
        <strain evidence="8">DSM 17834</strain>
    </source>
</reference>
<evidence type="ECO:0000256" key="3">
    <source>
        <dbReference type="ARBA" id="ARBA00023004"/>
    </source>
</evidence>
<dbReference type="Pfam" id="PF13442">
    <property type="entry name" value="Cytochrome_CBB3"/>
    <property type="match status" value="1"/>
</dbReference>
<proteinExistence type="predicted"/>
<evidence type="ECO:0000313" key="7">
    <source>
        <dbReference type="EMBL" id="SFP73195.1"/>
    </source>
</evidence>
<dbReference type="Proteomes" id="UP000198784">
    <property type="component" value="Unassembled WGS sequence"/>
</dbReference>
<dbReference type="RefSeq" id="WP_170862218.1">
    <property type="nucleotide sequence ID" value="NZ_FOWX01000017.1"/>
</dbReference>
<feature type="signal peptide" evidence="5">
    <location>
        <begin position="1"/>
        <end position="16"/>
    </location>
</feature>
<evidence type="ECO:0000256" key="4">
    <source>
        <dbReference type="PROSITE-ProRule" id="PRU00433"/>
    </source>
</evidence>
<feature type="chain" id="PRO_5011756894" evidence="5">
    <location>
        <begin position="17"/>
        <end position="186"/>
    </location>
</feature>
<name>A0A1I5SR53_9PSED</name>
<evidence type="ECO:0000313" key="8">
    <source>
        <dbReference type="Proteomes" id="UP000198784"/>
    </source>
</evidence>
<evidence type="ECO:0000256" key="2">
    <source>
        <dbReference type="ARBA" id="ARBA00022723"/>
    </source>
</evidence>
<protein>
    <submittedName>
        <fullName evidence="7">Cytochrome c</fullName>
    </submittedName>
</protein>
<dbReference type="GO" id="GO:0020037">
    <property type="term" value="F:heme binding"/>
    <property type="evidence" value="ECO:0007669"/>
    <property type="project" value="InterPro"/>
</dbReference>